<dbReference type="GO" id="GO:0004499">
    <property type="term" value="F:N,N-dimethylaniline monooxygenase activity"/>
    <property type="evidence" value="ECO:0007669"/>
    <property type="project" value="InterPro"/>
</dbReference>
<dbReference type="PANTHER" id="PTHR23023">
    <property type="entry name" value="DIMETHYLANILINE MONOOXYGENASE"/>
    <property type="match status" value="1"/>
</dbReference>
<dbReference type="AlphaFoldDB" id="A0A316UNB4"/>
<dbReference type="InterPro" id="IPR020946">
    <property type="entry name" value="Flavin_mOase-like"/>
</dbReference>
<evidence type="ECO:0000256" key="5">
    <source>
        <dbReference type="SAM" id="MobiDB-lite"/>
    </source>
</evidence>
<gene>
    <name evidence="6" type="ORF">BDZ90DRAFT_275072</name>
</gene>
<feature type="region of interest" description="Disordered" evidence="5">
    <location>
        <begin position="590"/>
        <end position="615"/>
    </location>
</feature>
<proteinExistence type="inferred from homology"/>
<dbReference type="STRING" id="1569628.A0A316UNB4"/>
<dbReference type="GO" id="GO:0050660">
    <property type="term" value="F:flavin adenine dinucleotide binding"/>
    <property type="evidence" value="ECO:0007669"/>
    <property type="project" value="InterPro"/>
</dbReference>
<feature type="region of interest" description="Disordered" evidence="5">
    <location>
        <begin position="453"/>
        <end position="472"/>
    </location>
</feature>
<protein>
    <submittedName>
        <fullName evidence="6">FAD/NAD(P)-binding domain-containing protein</fullName>
    </submittedName>
</protein>
<evidence type="ECO:0000256" key="4">
    <source>
        <dbReference type="ARBA" id="ARBA00023002"/>
    </source>
</evidence>
<feature type="compositionally biased region" description="Low complexity" evidence="5">
    <location>
        <begin position="1"/>
        <end position="17"/>
    </location>
</feature>
<keyword evidence="2" id="KW-0285">Flavoprotein</keyword>
<evidence type="ECO:0000256" key="2">
    <source>
        <dbReference type="ARBA" id="ARBA00022630"/>
    </source>
</evidence>
<dbReference type="OrthoDB" id="66881at2759"/>
<dbReference type="RefSeq" id="XP_025361381.1">
    <property type="nucleotide sequence ID" value="XM_025508862.1"/>
</dbReference>
<dbReference type="GeneID" id="37030685"/>
<reference evidence="6 7" key="1">
    <citation type="journal article" date="2018" name="Mol. Biol. Evol.">
        <title>Broad Genomic Sampling Reveals a Smut Pathogenic Ancestry of the Fungal Clade Ustilaginomycotina.</title>
        <authorList>
            <person name="Kijpornyongpan T."/>
            <person name="Mondo S.J."/>
            <person name="Barry K."/>
            <person name="Sandor L."/>
            <person name="Lee J."/>
            <person name="Lipzen A."/>
            <person name="Pangilinan J."/>
            <person name="LaButti K."/>
            <person name="Hainaut M."/>
            <person name="Henrissat B."/>
            <person name="Grigoriev I.V."/>
            <person name="Spatafora J.W."/>
            <person name="Aime M.C."/>
        </authorList>
    </citation>
    <scope>NUCLEOTIDE SEQUENCE [LARGE SCALE GENOMIC DNA]</scope>
    <source>
        <strain evidence="6 7">MCA 5214</strain>
    </source>
</reference>
<sequence>MAPHAAASGGTPATPAGIDKGGSAGSSDARHNGRGPVAHSAVNGRRRLKRVAIIGGGSAGIVQAQQLHHLSHAADSEVAFERTIYERRPKLGAGLWMCDQEPGECIIRWDEHGRGWPTSGPSEGKGEGEEDRRWPIGAMYEGLRTNIPCDLMSYRDYPFRPRDVSGAFPSRSEVEEYLIRFAADCEESGALGGDIRLNTAVTKLRRLRGPAHDDGQEGEGSTWQIESLDLEAGVRSVDEYDCVVIANGRCNVPSLPPIPGLWNFTSPNANAHRTNKPSRKLLHSAWYRTPHSFSSCKRVVIVGNSSSGMDVARELRGYIVRSEAEILGGGKEEWIQQVKRGEGPEVINSIEDLAKPPAMDYDPLDEHSPAWSKGIKVVPRIRRVEKDGTLLLEDETRLEDVDAIVFATGFNVSYEFVDYSEEPFGRYPLVPALPKREIVGGQEEEKALQRARCEAAQGHDAPPHTASLSPWSTPCAPGPANLDDWLLLYSPDDSLGILGLPTGVVPFVFTHAQARYIASYWAGKARKLPALSRSLAMNDPERWKSRISKDVEEGERDESGVRGNQGPMPLVFGSPSDFDYVDALLEHIDGAGHDPTAQGGEQNRASTTAGELPADAAQAERYWRETTEANLREGREEWYRVKGWRRARRKENKTLRRLTLGY</sequence>
<organism evidence="6 7">
    <name type="scientific">Jaminaea rosea</name>
    <dbReference type="NCBI Taxonomy" id="1569628"/>
    <lineage>
        <taxon>Eukaryota</taxon>
        <taxon>Fungi</taxon>
        <taxon>Dikarya</taxon>
        <taxon>Basidiomycota</taxon>
        <taxon>Ustilaginomycotina</taxon>
        <taxon>Exobasidiomycetes</taxon>
        <taxon>Microstromatales</taxon>
        <taxon>Microstromatales incertae sedis</taxon>
        <taxon>Jaminaea</taxon>
    </lineage>
</organism>
<feature type="compositionally biased region" description="Polar residues" evidence="5">
    <location>
        <begin position="599"/>
        <end position="609"/>
    </location>
</feature>
<dbReference type="InterPro" id="IPR050346">
    <property type="entry name" value="FMO-like"/>
</dbReference>
<evidence type="ECO:0000313" key="6">
    <source>
        <dbReference type="EMBL" id="PWN26769.1"/>
    </source>
</evidence>
<dbReference type="InterPro" id="IPR036188">
    <property type="entry name" value="FAD/NAD-bd_sf"/>
</dbReference>
<dbReference type="GO" id="GO:0050661">
    <property type="term" value="F:NADP binding"/>
    <property type="evidence" value="ECO:0007669"/>
    <property type="project" value="InterPro"/>
</dbReference>
<dbReference type="Gene3D" id="3.50.50.60">
    <property type="entry name" value="FAD/NAD(P)-binding domain"/>
    <property type="match status" value="3"/>
</dbReference>
<dbReference type="SUPFAM" id="SSF51905">
    <property type="entry name" value="FAD/NAD(P)-binding domain"/>
    <property type="match status" value="2"/>
</dbReference>
<keyword evidence="7" id="KW-1185">Reference proteome</keyword>
<keyword evidence="3" id="KW-0274">FAD</keyword>
<feature type="region of interest" description="Disordered" evidence="5">
    <location>
        <begin position="1"/>
        <end position="42"/>
    </location>
</feature>
<evidence type="ECO:0000256" key="1">
    <source>
        <dbReference type="ARBA" id="ARBA00009183"/>
    </source>
</evidence>
<comment type="similarity">
    <text evidence="1">Belongs to the FMO family.</text>
</comment>
<name>A0A316UNB4_9BASI</name>
<feature type="region of interest" description="Disordered" evidence="5">
    <location>
        <begin position="548"/>
        <end position="568"/>
    </location>
</feature>
<dbReference type="Proteomes" id="UP000245884">
    <property type="component" value="Unassembled WGS sequence"/>
</dbReference>
<accession>A0A316UNB4</accession>
<dbReference type="Pfam" id="PF00743">
    <property type="entry name" value="FMO-like"/>
    <property type="match status" value="1"/>
</dbReference>
<evidence type="ECO:0000256" key="3">
    <source>
        <dbReference type="ARBA" id="ARBA00022827"/>
    </source>
</evidence>
<evidence type="ECO:0000313" key="7">
    <source>
        <dbReference type="Proteomes" id="UP000245884"/>
    </source>
</evidence>
<keyword evidence="4" id="KW-0560">Oxidoreductase</keyword>
<dbReference type="EMBL" id="KZ819670">
    <property type="protein sequence ID" value="PWN26769.1"/>
    <property type="molecule type" value="Genomic_DNA"/>
</dbReference>